<dbReference type="Pfam" id="PF00211">
    <property type="entry name" value="Guanylate_cyc"/>
    <property type="match status" value="1"/>
</dbReference>
<dbReference type="CDD" id="cd00130">
    <property type="entry name" value="PAS"/>
    <property type="match status" value="1"/>
</dbReference>
<dbReference type="SMART" id="SM00091">
    <property type="entry name" value="PAS"/>
    <property type="match status" value="1"/>
</dbReference>
<dbReference type="InterPro" id="IPR029016">
    <property type="entry name" value="GAF-like_dom_sf"/>
</dbReference>
<evidence type="ECO:0000313" key="4">
    <source>
        <dbReference type="Proteomes" id="UP000597444"/>
    </source>
</evidence>
<dbReference type="RefSeq" id="WP_220205923.1">
    <property type="nucleotide sequence ID" value="NZ_BNJK01000001.1"/>
</dbReference>
<dbReference type="Gene3D" id="3.30.70.1230">
    <property type="entry name" value="Nucleotide cyclase"/>
    <property type="match status" value="1"/>
</dbReference>
<dbReference type="SUPFAM" id="SSF55785">
    <property type="entry name" value="PYP-like sensor domain (PAS domain)"/>
    <property type="match status" value="1"/>
</dbReference>
<protein>
    <recommendedName>
        <fullName evidence="2">Guanylate cyclase domain-containing protein</fullName>
    </recommendedName>
</protein>
<dbReference type="PROSITE" id="PS50125">
    <property type="entry name" value="GUANYLATE_CYCLASE_2"/>
    <property type="match status" value="1"/>
</dbReference>
<dbReference type="SMART" id="SM00044">
    <property type="entry name" value="CYCc"/>
    <property type="match status" value="1"/>
</dbReference>
<evidence type="ECO:0000256" key="1">
    <source>
        <dbReference type="ARBA" id="ARBA00005381"/>
    </source>
</evidence>
<dbReference type="AlphaFoldDB" id="A0A8J3IQS4"/>
<evidence type="ECO:0000259" key="2">
    <source>
        <dbReference type="PROSITE" id="PS50125"/>
    </source>
</evidence>
<accession>A0A8J3IQS4</accession>
<dbReference type="Pfam" id="PF13426">
    <property type="entry name" value="PAS_9"/>
    <property type="match status" value="1"/>
</dbReference>
<dbReference type="Pfam" id="PF01590">
    <property type="entry name" value="GAF"/>
    <property type="match status" value="1"/>
</dbReference>
<sequence>MVTSSSGNLNRYELETLYEIARTLNSTLDLDEVLLLVMDRVIKVMRADRGFLMLVHPETNKLEFKIARSAHAQSIAKDAFKISMSSIHQVVKTRRAVTDTDLFDPTVSMQGYGIYALMCTPLVVREKCIGAVYVDLLSPGASFQPRQLDLLVAFCHQAAIAIDNARLFELVHEGKQYMDNIFASIANGVITTNAAGIITTFNAAAATILKMNPLQAVGQHYQHCFSLRPEVELIELLHNARQRNEATPPASHKIVCTIPGRDGQIYLNITISALRDPQGDYIGTALVIDDYTAQKRKEDEAQEVRRLFKRFVHPSVVEQLMQHPKAVKLGGELKEVTVIFADIRGYTRLCEHLMPEQAMHLINIYMEMMVEKIWEEEGTITGFKGDEVMAIFNAPLPQRGHALHAIRAVWKMRQEVLSYQRAHPQGIPIAFGFGVNTGVAVVGNIGSEERIQNYTAIGDTINIAARLQAGATENAILLSEQTYLQVYRYIQTSEPFPLEVKNRTTLPNVRRLQGLY</sequence>
<evidence type="ECO:0000313" key="3">
    <source>
        <dbReference type="EMBL" id="GHO95232.1"/>
    </source>
</evidence>
<dbReference type="InterPro" id="IPR050697">
    <property type="entry name" value="Adenylyl/Guanylyl_Cyclase_3/4"/>
</dbReference>
<dbReference type="PANTHER" id="PTHR43081:SF1">
    <property type="entry name" value="ADENYLATE CYCLASE, TERMINAL-DIFFERENTIATION SPECIFIC"/>
    <property type="match status" value="1"/>
</dbReference>
<organism evidence="3 4">
    <name type="scientific">Reticulibacter mediterranei</name>
    <dbReference type="NCBI Taxonomy" id="2778369"/>
    <lineage>
        <taxon>Bacteria</taxon>
        <taxon>Bacillati</taxon>
        <taxon>Chloroflexota</taxon>
        <taxon>Ktedonobacteria</taxon>
        <taxon>Ktedonobacterales</taxon>
        <taxon>Reticulibacteraceae</taxon>
        <taxon>Reticulibacter</taxon>
    </lineage>
</organism>
<dbReference type="EMBL" id="BNJK01000001">
    <property type="protein sequence ID" value="GHO95232.1"/>
    <property type="molecule type" value="Genomic_DNA"/>
</dbReference>
<dbReference type="InterPro" id="IPR029787">
    <property type="entry name" value="Nucleotide_cyclase"/>
</dbReference>
<dbReference type="GO" id="GO:0006171">
    <property type="term" value="P:cAMP biosynthetic process"/>
    <property type="evidence" value="ECO:0007669"/>
    <property type="project" value="TreeGrafter"/>
</dbReference>
<dbReference type="SUPFAM" id="SSF55073">
    <property type="entry name" value="Nucleotide cyclase"/>
    <property type="match status" value="1"/>
</dbReference>
<dbReference type="CDD" id="cd07302">
    <property type="entry name" value="CHD"/>
    <property type="match status" value="1"/>
</dbReference>
<keyword evidence="4" id="KW-1185">Reference proteome</keyword>
<feature type="domain" description="Guanylate cyclase" evidence="2">
    <location>
        <begin position="337"/>
        <end position="468"/>
    </location>
</feature>
<dbReference type="InterPro" id="IPR001054">
    <property type="entry name" value="A/G_cyclase"/>
</dbReference>
<dbReference type="GO" id="GO:0004016">
    <property type="term" value="F:adenylate cyclase activity"/>
    <property type="evidence" value="ECO:0007669"/>
    <property type="project" value="UniProtKB-ARBA"/>
</dbReference>
<dbReference type="InterPro" id="IPR035965">
    <property type="entry name" value="PAS-like_dom_sf"/>
</dbReference>
<gene>
    <name evidence="3" type="ORF">KSF_052800</name>
</gene>
<dbReference type="InterPro" id="IPR000014">
    <property type="entry name" value="PAS"/>
</dbReference>
<name>A0A8J3IQS4_9CHLR</name>
<comment type="caution">
    <text evidence="3">The sequence shown here is derived from an EMBL/GenBank/DDBJ whole genome shotgun (WGS) entry which is preliminary data.</text>
</comment>
<dbReference type="PANTHER" id="PTHR43081">
    <property type="entry name" value="ADENYLATE CYCLASE, TERMINAL-DIFFERENTIATION SPECIFIC-RELATED"/>
    <property type="match status" value="1"/>
</dbReference>
<reference evidence="3" key="1">
    <citation type="submission" date="2020-10" db="EMBL/GenBank/DDBJ databases">
        <title>Taxonomic study of unclassified bacteria belonging to the class Ktedonobacteria.</title>
        <authorList>
            <person name="Yabe S."/>
            <person name="Wang C.M."/>
            <person name="Zheng Y."/>
            <person name="Sakai Y."/>
            <person name="Cavaletti L."/>
            <person name="Monciardini P."/>
            <person name="Donadio S."/>
        </authorList>
    </citation>
    <scope>NUCLEOTIDE SEQUENCE</scope>
    <source>
        <strain evidence="3">ID150040</strain>
    </source>
</reference>
<comment type="similarity">
    <text evidence="1">Belongs to the adenylyl cyclase class-3 family.</text>
</comment>
<dbReference type="Gene3D" id="3.30.450.20">
    <property type="entry name" value="PAS domain"/>
    <property type="match status" value="1"/>
</dbReference>
<dbReference type="Gene3D" id="3.30.450.40">
    <property type="match status" value="1"/>
</dbReference>
<dbReference type="GO" id="GO:0035556">
    <property type="term" value="P:intracellular signal transduction"/>
    <property type="evidence" value="ECO:0007669"/>
    <property type="project" value="InterPro"/>
</dbReference>
<proteinExistence type="inferred from homology"/>
<dbReference type="Proteomes" id="UP000597444">
    <property type="component" value="Unassembled WGS sequence"/>
</dbReference>
<dbReference type="InterPro" id="IPR003018">
    <property type="entry name" value="GAF"/>
</dbReference>
<dbReference type="SMART" id="SM00065">
    <property type="entry name" value="GAF"/>
    <property type="match status" value="1"/>
</dbReference>
<dbReference type="SUPFAM" id="SSF55781">
    <property type="entry name" value="GAF domain-like"/>
    <property type="match status" value="1"/>
</dbReference>